<evidence type="ECO:0000256" key="7">
    <source>
        <dbReference type="ARBA" id="ARBA00023177"/>
    </source>
</evidence>
<comment type="subcellular location">
    <subcellularLocation>
        <location evidence="8">Cell membrane</location>
        <topology evidence="8">Multi-pass membrane protein</topology>
    </subcellularLocation>
    <subcellularLocation>
        <location evidence="1">Membrane</location>
        <topology evidence="1">Multi-pass membrane protein</topology>
    </subcellularLocation>
</comment>
<keyword evidence="4 8" id="KW-0812">Transmembrane</keyword>
<dbReference type="PANTHER" id="PTHR11730:SF6">
    <property type="entry name" value="AMMONIUM TRANSPORTER"/>
    <property type="match status" value="1"/>
</dbReference>
<feature type="transmembrane region" description="Helical" evidence="8">
    <location>
        <begin position="293"/>
        <end position="314"/>
    </location>
</feature>
<dbReference type="InterPro" id="IPR001905">
    <property type="entry name" value="Ammonium_transpt"/>
</dbReference>
<feature type="transmembrane region" description="Helical" evidence="8">
    <location>
        <begin position="67"/>
        <end position="91"/>
    </location>
</feature>
<feature type="domain" description="PPM-type phosphatase" evidence="10">
    <location>
        <begin position="470"/>
        <end position="690"/>
    </location>
</feature>
<dbReference type="Gene3D" id="1.10.3430.10">
    <property type="entry name" value="Ammonium transporter AmtB like domains"/>
    <property type="match status" value="1"/>
</dbReference>
<dbReference type="InterPro" id="IPR024041">
    <property type="entry name" value="NH4_transpt_AmtB-like_dom"/>
</dbReference>
<feature type="transmembrane region" description="Helical" evidence="8">
    <location>
        <begin position="243"/>
        <end position="258"/>
    </location>
</feature>
<feature type="transmembrane region" description="Helical" evidence="8">
    <location>
        <begin position="139"/>
        <end position="160"/>
    </location>
</feature>
<keyword evidence="5 8" id="KW-1133">Transmembrane helix</keyword>
<accession>A0ABT3L6N7</accession>
<keyword evidence="6 8" id="KW-0472">Membrane</keyword>
<keyword evidence="3 8" id="KW-0813">Transport</keyword>
<feature type="transmembrane region" description="Helical" evidence="8">
    <location>
        <begin position="264"/>
        <end position="281"/>
    </location>
</feature>
<evidence type="ECO:0000256" key="4">
    <source>
        <dbReference type="ARBA" id="ARBA00022692"/>
    </source>
</evidence>
<dbReference type="SUPFAM" id="SSF111352">
    <property type="entry name" value="Ammonium transporter"/>
    <property type="match status" value="1"/>
</dbReference>
<evidence type="ECO:0000256" key="2">
    <source>
        <dbReference type="ARBA" id="ARBA00005887"/>
    </source>
</evidence>
<evidence type="ECO:0000259" key="10">
    <source>
        <dbReference type="SMART" id="SM00331"/>
    </source>
</evidence>
<dbReference type="InterPro" id="IPR036457">
    <property type="entry name" value="PPM-type-like_dom_sf"/>
</dbReference>
<sequence length="693" mass="75468">MQAGFMCLESGLTRSKNSINVAVKNLADFGISVTLFTSVGYALMFGASQGGWWGNSYWFLHFDQTPFKSAIFLFQVMFCSTATTIVSGAIAERIHFSAYLLVACLISGCIYPLFGHWAWNGLLDGQALGWLGKLGFVDFAGATVVHSMGGWVSLAALLVIGPRLGRFPAPGKSRKIQGSNLPLAVLGALILWFGWLGFNGGSTFELSPKVPHILLNTILAGVAGMLVATALTWQRRKVPEVEMVINGSIAGLVAITAACNLVSAPLALVIGGTGAAVMVLVSSQLEQWQIDDAVDAVAVHGAAGFWGTLAVGLFGNPELIGTGLSKGSQIAVQFFGASVALIWGFGITYIILKSINRYFPLRVNAEAEQAGLNVSEHQATTELHDLFAVMEKHAQSENLSLRVPVDPFTEVGQIAKRYNQVMDALETANEEISQLNEQLKADNLRLSAELDITRQLQQMLLPREKDLEAIADLDISGFMEPAAEIGGDYYDILNYDGRIKIGIGDVTGHGLESGVLMIMVQTAVRTLLANNEQDPKKFWDTLNRTIYANVQRMGSEKNLTLSLLDYYEGKLCVSGQHEELIIVRANGDIERIDTINLGFPIGLDHDIRDFVDQTYVQLFTGDIAVVYTDGITEAENLAGEHYGLNRLCHVVKKHRHLKASKIQQAVVDDIRQHIGSHTVYDDITLVVLKQKEV</sequence>
<evidence type="ECO:0000256" key="1">
    <source>
        <dbReference type="ARBA" id="ARBA00004141"/>
    </source>
</evidence>
<dbReference type="Gene3D" id="3.60.40.10">
    <property type="entry name" value="PPM-type phosphatase domain"/>
    <property type="match status" value="1"/>
</dbReference>
<evidence type="ECO:0000256" key="9">
    <source>
        <dbReference type="SAM" id="Coils"/>
    </source>
</evidence>
<protein>
    <recommendedName>
        <fullName evidence="8">Ammonium transporter</fullName>
    </recommendedName>
</protein>
<keyword evidence="9" id="KW-0175">Coiled coil</keyword>
<feature type="transmembrane region" description="Helical" evidence="8">
    <location>
        <begin position="210"/>
        <end position="231"/>
    </location>
</feature>
<evidence type="ECO:0000256" key="8">
    <source>
        <dbReference type="RuleBase" id="RU362002"/>
    </source>
</evidence>
<dbReference type="SMART" id="SM00331">
    <property type="entry name" value="PP2C_SIG"/>
    <property type="match status" value="1"/>
</dbReference>
<gene>
    <name evidence="11" type="primary">amt</name>
    <name evidence="11" type="ORF">K4A83_12890</name>
</gene>
<name>A0ABT3L6N7_9CYAN</name>
<proteinExistence type="inferred from homology"/>
<reference evidence="11 12" key="1">
    <citation type="submission" date="2021-08" db="EMBL/GenBank/DDBJ databases">
        <title>Draft genome sequence of Spirulina subsalsa with high tolerance to salinity and hype-accumulation of phycocyanin.</title>
        <authorList>
            <person name="Pei H."/>
            <person name="Jiang L."/>
        </authorList>
    </citation>
    <scope>NUCLEOTIDE SEQUENCE [LARGE SCALE GENOMIC DNA]</scope>
    <source>
        <strain evidence="11 12">FACHB-351</strain>
    </source>
</reference>
<dbReference type="InterPro" id="IPR029020">
    <property type="entry name" value="Ammonium/urea_transptr"/>
</dbReference>
<evidence type="ECO:0000256" key="3">
    <source>
        <dbReference type="ARBA" id="ARBA00022448"/>
    </source>
</evidence>
<evidence type="ECO:0000256" key="5">
    <source>
        <dbReference type="ARBA" id="ARBA00022989"/>
    </source>
</evidence>
<feature type="transmembrane region" description="Helical" evidence="8">
    <location>
        <begin position="26"/>
        <end position="47"/>
    </location>
</feature>
<feature type="transmembrane region" description="Helical" evidence="8">
    <location>
        <begin position="334"/>
        <end position="352"/>
    </location>
</feature>
<organism evidence="11 12">
    <name type="scientific">Spirulina subsalsa FACHB-351</name>
    <dbReference type="NCBI Taxonomy" id="234711"/>
    <lineage>
        <taxon>Bacteria</taxon>
        <taxon>Bacillati</taxon>
        <taxon>Cyanobacteriota</taxon>
        <taxon>Cyanophyceae</taxon>
        <taxon>Spirulinales</taxon>
        <taxon>Spirulinaceae</taxon>
        <taxon>Spirulina</taxon>
    </lineage>
</organism>
<feature type="transmembrane region" description="Helical" evidence="8">
    <location>
        <begin position="181"/>
        <end position="198"/>
    </location>
</feature>
<evidence type="ECO:0000313" key="11">
    <source>
        <dbReference type="EMBL" id="MCW6037159.1"/>
    </source>
</evidence>
<feature type="transmembrane region" description="Helical" evidence="8">
    <location>
        <begin position="98"/>
        <end position="119"/>
    </location>
</feature>
<dbReference type="PANTHER" id="PTHR11730">
    <property type="entry name" value="AMMONIUM TRANSPORTER"/>
    <property type="match status" value="1"/>
</dbReference>
<comment type="caution">
    <text evidence="11">The sequence shown here is derived from an EMBL/GenBank/DDBJ whole genome shotgun (WGS) entry which is preliminary data.</text>
</comment>
<dbReference type="Pfam" id="PF00909">
    <property type="entry name" value="Ammonium_transp"/>
    <property type="match status" value="1"/>
</dbReference>
<feature type="coiled-coil region" evidence="9">
    <location>
        <begin position="415"/>
        <end position="456"/>
    </location>
</feature>
<dbReference type="EMBL" id="JAIHOM010000059">
    <property type="protein sequence ID" value="MCW6037159.1"/>
    <property type="molecule type" value="Genomic_DNA"/>
</dbReference>
<comment type="similarity">
    <text evidence="2 8">Belongs to the ammonia transporter channel (TC 1.A.11.2) family.</text>
</comment>
<dbReference type="Proteomes" id="UP001526426">
    <property type="component" value="Unassembled WGS sequence"/>
</dbReference>
<dbReference type="InterPro" id="IPR001932">
    <property type="entry name" value="PPM-type_phosphatase-like_dom"/>
</dbReference>
<keyword evidence="7 8" id="KW-0924">Ammonia transport</keyword>
<dbReference type="NCBIfam" id="TIGR00836">
    <property type="entry name" value="amt"/>
    <property type="match status" value="1"/>
</dbReference>
<evidence type="ECO:0000256" key="6">
    <source>
        <dbReference type="ARBA" id="ARBA00023136"/>
    </source>
</evidence>
<dbReference type="Pfam" id="PF07228">
    <property type="entry name" value="SpoIIE"/>
    <property type="match status" value="1"/>
</dbReference>
<evidence type="ECO:0000313" key="12">
    <source>
        <dbReference type="Proteomes" id="UP001526426"/>
    </source>
</evidence>
<keyword evidence="12" id="KW-1185">Reference proteome</keyword>
<dbReference type="CDD" id="cd14686">
    <property type="entry name" value="bZIP"/>
    <property type="match status" value="1"/>
</dbReference>